<organism evidence="1 2">
    <name type="scientific">Ilyodon furcidens</name>
    <name type="common">goldbreast splitfin</name>
    <dbReference type="NCBI Taxonomy" id="33524"/>
    <lineage>
        <taxon>Eukaryota</taxon>
        <taxon>Metazoa</taxon>
        <taxon>Chordata</taxon>
        <taxon>Craniata</taxon>
        <taxon>Vertebrata</taxon>
        <taxon>Euteleostomi</taxon>
        <taxon>Actinopterygii</taxon>
        <taxon>Neopterygii</taxon>
        <taxon>Teleostei</taxon>
        <taxon>Neoteleostei</taxon>
        <taxon>Acanthomorphata</taxon>
        <taxon>Ovalentaria</taxon>
        <taxon>Atherinomorphae</taxon>
        <taxon>Cyprinodontiformes</taxon>
        <taxon>Goodeidae</taxon>
        <taxon>Ilyodon</taxon>
    </lineage>
</organism>
<reference evidence="1 2" key="1">
    <citation type="submission" date="2021-06" db="EMBL/GenBank/DDBJ databases">
        <authorList>
            <person name="Palmer J.M."/>
        </authorList>
    </citation>
    <scope>NUCLEOTIDE SEQUENCE [LARGE SCALE GENOMIC DNA]</scope>
    <source>
        <strain evidence="2">if_2019</strain>
        <tissue evidence="1">Muscle</tissue>
    </source>
</reference>
<keyword evidence="2" id="KW-1185">Reference proteome</keyword>
<comment type="caution">
    <text evidence="1">The sequence shown here is derived from an EMBL/GenBank/DDBJ whole genome shotgun (WGS) entry which is preliminary data.</text>
</comment>
<dbReference type="EMBL" id="JAHRIQ010092790">
    <property type="protein sequence ID" value="MEQ2250574.1"/>
    <property type="molecule type" value="Genomic_DNA"/>
</dbReference>
<sequence length="111" mass="13002">MLKINQKIKQNTWLFKVKHGCGSIRQWRWAFCSAETGKLIRVDWKMDIAGYRGILEENLLEAEIFTSHFLQVQVKSQIYEGLLFCNLSATCIRESNSSHHLRLQKTAEQLF</sequence>
<evidence type="ECO:0000313" key="1">
    <source>
        <dbReference type="EMBL" id="MEQ2250574.1"/>
    </source>
</evidence>
<name>A0ABV0V0P0_9TELE</name>
<dbReference type="Proteomes" id="UP001482620">
    <property type="component" value="Unassembled WGS sequence"/>
</dbReference>
<accession>A0ABV0V0P0</accession>
<evidence type="ECO:0000313" key="2">
    <source>
        <dbReference type="Proteomes" id="UP001482620"/>
    </source>
</evidence>
<proteinExistence type="predicted"/>
<gene>
    <name evidence="1" type="ORF">ILYODFUR_002301</name>
</gene>
<protein>
    <submittedName>
        <fullName evidence="1">Uncharacterized protein</fullName>
    </submittedName>
</protein>